<dbReference type="InterPro" id="IPR020904">
    <property type="entry name" value="Sc_DH/Rdtase_CS"/>
</dbReference>
<dbReference type="Gene3D" id="3.40.50.720">
    <property type="entry name" value="NAD(P)-binding Rossmann-like Domain"/>
    <property type="match status" value="1"/>
</dbReference>
<keyword evidence="3" id="KW-0560">Oxidoreductase</keyword>
<accession>A0ABR2UMU7</accession>
<dbReference type="Pfam" id="PF00106">
    <property type="entry name" value="adh_short"/>
    <property type="match status" value="1"/>
</dbReference>
<sequence>MASLSIKEEDIPMLDGKVCIITGGASGIGLETAKILLRKNAVVHVLDLHEPNEVGYDQLQFHRCDVTNWQELRDTFDTIGPIDLAFSNAGITETFDYFADAFDDDGELVEPSWTVFDVNVRATFNFVKLARRNMKQHRTNGGIVITTSAVAYAPEHTLPVYSSSKLATIGLIRSLRPVLWREGITINGVAPSMAATALLPKYLEDAMSVQGLPVSSAYVPGLALVFAATASQERRVGSYGKETEKDVWGKERWNGRIILTLGDSFSELEETIADLQPFWFGLDNFKHARRQQAATDMRTAM</sequence>
<name>A0ABR2UMU7_9PEZI</name>
<comment type="similarity">
    <text evidence="1">Belongs to the short-chain dehydrogenases/reductases (SDR) family.</text>
</comment>
<keyword evidence="5" id="KW-1185">Reference proteome</keyword>
<evidence type="ECO:0000256" key="2">
    <source>
        <dbReference type="ARBA" id="ARBA00022857"/>
    </source>
</evidence>
<dbReference type="PANTHER" id="PTHR43180:SF80">
    <property type="entry name" value="NAD(P)-BINDING PROTEIN"/>
    <property type="match status" value="1"/>
</dbReference>
<evidence type="ECO:0000256" key="1">
    <source>
        <dbReference type="ARBA" id="ARBA00006484"/>
    </source>
</evidence>
<reference evidence="4 5" key="1">
    <citation type="journal article" date="2024" name="J. Plant Pathol.">
        <title>Sequence and assembly of the genome of Seiridium unicorne, isolate CBS 538.82, causal agent of cypress canker disease.</title>
        <authorList>
            <person name="Scali E."/>
            <person name="Rocca G.D."/>
            <person name="Danti R."/>
            <person name="Garbelotto M."/>
            <person name="Barberini S."/>
            <person name="Baroncelli R."/>
            <person name="Emiliani G."/>
        </authorList>
    </citation>
    <scope>NUCLEOTIDE SEQUENCE [LARGE SCALE GENOMIC DNA]</scope>
    <source>
        <strain evidence="4 5">BM-138-508</strain>
    </source>
</reference>
<evidence type="ECO:0000313" key="5">
    <source>
        <dbReference type="Proteomes" id="UP001408356"/>
    </source>
</evidence>
<organism evidence="4 5">
    <name type="scientific">Seiridium unicorne</name>
    <dbReference type="NCBI Taxonomy" id="138068"/>
    <lineage>
        <taxon>Eukaryota</taxon>
        <taxon>Fungi</taxon>
        <taxon>Dikarya</taxon>
        <taxon>Ascomycota</taxon>
        <taxon>Pezizomycotina</taxon>
        <taxon>Sordariomycetes</taxon>
        <taxon>Xylariomycetidae</taxon>
        <taxon>Amphisphaeriales</taxon>
        <taxon>Sporocadaceae</taxon>
        <taxon>Seiridium</taxon>
    </lineage>
</organism>
<keyword evidence="2" id="KW-0521">NADP</keyword>
<evidence type="ECO:0000256" key="3">
    <source>
        <dbReference type="ARBA" id="ARBA00023002"/>
    </source>
</evidence>
<comment type="caution">
    <text evidence="4">The sequence shown here is derived from an EMBL/GenBank/DDBJ whole genome shotgun (WGS) entry which is preliminary data.</text>
</comment>
<dbReference type="SUPFAM" id="SSF51735">
    <property type="entry name" value="NAD(P)-binding Rossmann-fold domains"/>
    <property type="match status" value="1"/>
</dbReference>
<dbReference type="InterPro" id="IPR002347">
    <property type="entry name" value="SDR_fam"/>
</dbReference>
<dbReference type="PRINTS" id="PR00081">
    <property type="entry name" value="GDHRDH"/>
</dbReference>
<dbReference type="InterPro" id="IPR036291">
    <property type="entry name" value="NAD(P)-bd_dom_sf"/>
</dbReference>
<dbReference type="EMBL" id="JARVKF010000411">
    <property type="protein sequence ID" value="KAK9415891.1"/>
    <property type="molecule type" value="Genomic_DNA"/>
</dbReference>
<gene>
    <name evidence="4" type="ORF">SUNI508_10020</name>
</gene>
<dbReference type="Proteomes" id="UP001408356">
    <property type="component" value="Unassembled WGS sequence"/>
</dbReference>
<dbReference type="PANTHER" id="PTHR43180">
    <property type="entry name" value="3-OXOACYL-(ACYL-CARRIER-PROTEIN) REDUCTASE (AFU_ORTHOLOGUE AFUA_6G11210)"/>
    <property type="match status" value="1"/>
</dbReference>
<protein>
    <submittedName>
        <fullName evidence="4">Uncharacterized protein</fullName>
    </submittedName>
</protein>
<evidence type="ECO:0000313" key="4">
    <source>
        <dbReference type="EMBL" id="KAK9415891.1"/>
    </source>
</evidence>
<proteinExistence type="inferred from homology"/>
<dbReference type="PROSITE" id="PS00061">
    <property type="entry name" value="ADH_SHORT"/>
    <property type="match status" value="1"/>
</dbReference>